<dbReference type="PROSITE" id="PS50118">
    <property type="entry name" value="HMG_BOX_2"/>
    <property type="match status" value="1"/>
</dbReference>
<dbReference type="AlphaFoldDB" id="A0A9J5XEQ9"/>
<reference evidence="5 6" key="1">
    <citation type="submission" date="2020-09" db="EMBL/GenBank/DDBJ databases">
        <title>De no assembly of potato wild relative species, Solanum commersonii.</title>
        <authorList>
            <person name="Cho K."/>
        </authorList>
    </citation>
    <scope>NUCLEOTIDE SEQUENCE [LARGE SCALE GENOMIC DNA]</scope>
    <source>
        <strain evidence="5">LZ3.2</strain>
        <tissue evidence="5">Leaf</tissue>
    </source>
</reference>
<evidence type="ECO:0000256" key="2">
    <source>
        <dbReference type="SAM" id="Coils"/>
    </source>
</evidence>
<gene>
    <name evidence="5" type="ORF">H5410_045802</name>
</gene>
<feature type="coiled-coil region" evidence="2">
    <location>
        <begin position="78"/>
        <end position="105"/>
    </location>
</feature>
<dbReference type="InterPro" id="IPR009071">
    <property type="entry name" value="HMG_box_dom"/>
</dbReference>
<proteinExistence type="predicted"/>
<dbReference type="PANTHER" id="PTHR46912">
    <property type="entry name" value="HIGH MOBILITY GROUP B PROTEIN 13"/>
    <property type="match status" value="1"/>
</dbReference>
<evidence type="ECO:0000256" key="3">
    <source>
        <dbReference type="SAM" id="MobiDB-lite"/>
    </source>
</evidence>
<evidence type="ECO:0000313" key="5">
    <source>
        <dbReference type="EMBL" id="KAG5585368.1"/>
    </source>
</evidence>
<feature type="compositionally biased region" description="Basic and acidic residues" evidence="3">
    <location>
        <begin position="1"/>
        <end position="28"/>
    </location>
</feature>
<evidence type="ECO:0000313" key="6">
    <source>
        <dbReference type="Proteomes" id="UP000824120"/>
    </source>
</evidence>
<keyword evidence="2" id="KW-0175">Coiled coil</keyword>
<feature type="region of interest" description="Disordered" evidence="3">
    <location>
        <begin position="1"/>
        <end position="39"/>
    </location>
</feature>
<organism evidence="5 6">
    <name type="scientific">Solanum commersonii</name>
    <name type="common">Commerson's wild potato</name>
    <name type="synonym">Commerson's nightshade</name>
    <dbReference type="NCBI Taxonomy" id="4109"/>
    <lineage>
        <taxon>Eukaryota</taxon>
        <taxon>Viridiplantae</taxon>
        <taxon>Streptophyta</taxon>
        <taxon>Embryophyta</taxon>
        <taxon>Tracheophyta</taxon>
        <taxon>Spermatophyta</taxon>
        <taxon>Magnoliopsida</taxon>
        <taxon>eudicotyledons</taxon>
        <taxon>Gunneridae</taxon>
        <taxon>Pentapetalae</taxon>
        <taxon>asterids</taxon>
        <taxon>lamiids</taxon>
        <taxon>Solanales</taxon>
        <taxon>Solanaceae</taxon>
        <taxon>Solanoideae</taxon>
        <taxon>Solaneae</taxon>
        <taxon>Solanum</taxon>
    </lineage>
</organism>
<keyword evidence="6" id="KW-1185">Reference proteome</keyword>
<dbReference type="GO" id="GO:0003677">
    <property type="term" value="F:DNA binding"/>
    <property type="evidence" value="ECO:0007669"/>
    <property type="project" value="UniProtKB-UniRule"/>
</dbReference>
<name>A0A9J5XEQ9_SOLCO</name>
<evidence type="ECO:0000259" key="4">
    <source>
        <dbReference type="PROSITE" id="PS50118"/>
    </source>
</evidence>
<dbReference type="GO" id="GO:0005634">
    <property type="term" value="C:nucleus"/>
    <property type="evidence" value="ECO:0007669"/>
    <property type="project" value="UniProtKB-UniRule"/>
</dbReference>
<dbReference type="InterPro" id="IPR044601">
    <property type="entry name" value="HMGB6/HMGB13"/>
</dbReference>
<dbReference type="EMBL" id="JACXVP010000009">
    <property type="protein sequence ID" value="KAG5585368.1"/>
    <property type="molecule type" value="Genomic_DNA"/>
</dbReference>
<accession>A0A9J5XEQ9</accession>
<dbReference type="SMART" id="SM00398">
    <property type="entry name" value="HMG"/>
    <property type="match status" value="1"/>
</dbReference>
<keyword evidence="1" id="KW-0238">DNA-binding</keyword>
<dbReference type="SUPFAM" id="SSF47095">
    <property type="entry name" value="HMG-box"/>
    <property type="match status" value="1"/>
</dbReference>
<protein>
    <recommendedName>
        <fullName evidence="4">HMG box domain-containing protein</fullName>
    </recommendedName>
</protein>
<dbReference type="InterPro" id="IPR036910">
    <property type="entry name" value="HMG_box_dom_sf"/>
</dbReference>
<feature type="domain" description="HMG box" evidence="4">
    <location>
        <begin position="29"/>
        <end position="96"/>
    </location>
</feature>
<dbReference type="Proteomes" id="UP000824120">
    <property type="component" value="Chromosome 9"/>
</dbReference>
<dbReference type="Gene3D" id="1.10.30.10">
    <property type="entry name" value="High mobility group box domain"/>
    <property type="match status" value="1"/>
</dbReference>
<dbReference type="PANTHER" id="PTHR46912:SF1">
    <property type="entry name" value="HIGH MOBILITY GROUP B PROTEIN 13"/>
    <property type="match status" value="1"/>
</dbReference>
<dbReference type="Pfam" id="PF00505">
    <property type="entry name" value="HMG_box"/>
    <property type="match status" value="1"/>
</dbReference>
<dbReference type="OrthoDB" id="1744851at2759"/>
<evidence type="ECO:0000256" key="1">
    <source>
        <dbReference type="PROSITE-ProRule" id="PRU00267"/>
    </source>
</evidence>
<keyword evidence="1" id="KW-0539">Nucleus</keyword>
<sequence length="107" mass="12652">MKRENLIKNTKENRQKKKQKEDNVDPNKPKKPASSFFRFSREGKKLVEKRSGINDSTINVLVSLKWKELSEEENQVWNNTTVEAMESYKNEMEEYNKTAAEKQNNNN</sequence>
<feature type="DNA-binding region" description="HMG box" evidence="1">
    <location>
        <begin position="29"/>
        <end position="96"/>
    </location>
</feature>
<comment type="caution">
    <text evidence="5">The sequence shown here is derived from an EMBL/GenBank/DDBJ whole genome shotgun (WGS) entry which is preliminary data.</text>
</comment>